<accession>K1LI94</accession>
<dbReference type="AlphaFoldDB" id="K1LI94"/>
<reference evidence="1 2" key="1">
    <citation type="journal article" date="2012" name="J. Bacteriol.">
        <title>Draft Genome Sequence of Cecembia lonarensis Strain LW9T, Isolated from Lonar Lake, a Haloalkaline Lake in India.</title>
        <authorList>
            <person name="Shivaji S."/>
            <person name="Ara S."/>
            <person name="Singh A."/>
            <person name="Pinnaka A.K."/>
        </authorList>
    </citation>
    <scope>NUCLEOTIDE SEQUENCE [LARGE SCALE GENOMIC DNA]</scope>
    <source>
        <strain evidence="1 2">LW9</strain>
    </source>
</reference>
<organism evidence="1 2">
    <name type="scientific">Cecembia lonarensis (strain CCUG 58316 / KCTC 22772 / LW9)</name>
    <dbReference type="NCBI Taxonomy" id="1225176"/>
    <lineage>
        <taxon>Bacteria</taxon>
        <taxon>Pseudomonadati</taxon>
        <taxon>Bacteroidota</taxon>
        <taxon>Cytophagia</taxon>
        <taxon>Cytophagales</taxon>
        <taxon>Cyclobacteriaceae</taxon>
        <taxon>Cecembia</taxon>
    </lineage>
</organism>
<dbReference type="Proteomes" id="UP000004478">
    <property type="component" value="Unassembled WGS sequence"/>
</dbReference>
<evidence type="ECO:0000313" key="2">
    <source>
        <dbReference type="Proteomes" id="UP000004478"/>
    </source>
</evidence>
<dbReference type="EMBL" id="AMGM01000015">
    <property type="protein sequence ID" value="EKB49998.1"/>
    <property type="molecule type" value="Genomic_DNA"/>
</dbReference>
<name>K1LI94_CECL9</name>
<gene>
    <name evidence="1" type="ORF">B879_01423</name>
</gene>
<protein>
    <submittedName>
        <fullName evidence="1">Uncharacterized protein</fullName>
    </submittedName>
</protein>
<proteinExistence type="predicted"/>
<comment type="caution">
    <text evidence="1">The sequence shown here is derived from an EMBL/GenBank/DDBJ whole genome shotgun (WGS) entry which is preliminary data.</text>
</comment>
<keyword evidence="2" id="KW-1185">Reference proteome</keyword>
<sequence length="110" mass="13190">MFGVEKIRHLEHRIHNKNPAHNTVIRARPFQYQKPQQRQPNYVGYVTMLSKKQPEPPQKSFFICHNLSRMRDRNIEYIAGQQQTFIFKINRLIQGKLCVLCSLMWLKKLP</sequence>
<evidence type="ECO:0000313" key="1">
    <source>
        <dbReference type="EMBL" id="EKB49998.1"/>
    </source>
</evidence>